<sequence>MSLTNEDVLRRWHEARLAPLWESPNAHKEAAPPIPAHIWRWEEMRPLIELAFQEQSPAAVQRRVLQMWSPASQSLADEFTCGNVLAAYQCLLPGETARPHRHPMNALRFMLEGSGVITLVDRKECPMEFGDLVLTPGMTWHEHRHDGKVPVVWLDVLDVPLHLKIGTAMFEPGPIHDNPVTMPDACFASPNILPAVTYGRADHSPVFRYPYADAVRALQAAPESPDGARRIRYVNPLNGASAMAVLESTMMQIDGGVTTKPMRTNASLVCAVVEGEGESRIGDQTLRWKQRDVFTIPQRAWASHTAFGAGARIYIVSDADMLRRLGLLQEEIQENAA</sequence>
<dbReference type="Proteomes" id="UP000294772">
    <property type="component" value="Unassembled WGS sequence"/>
</dbReference>
<dbReference type="PANTHER" id="PTHR41517">
    <property type="entry name" value="1,2-DIOXYGENASE PROTEIN-RELATED"/>
    <property type="match status" value="1"/>
</dbReference>
<evidence type="ECO:0000313" key="7">
    <source>
        <dbReference type="Proteomes" id="UP000294772"/>
    </source>
</evidence>
<dbReference type="AlphaFoldDB" id="A0A2S5T0G3"/>
<reference evidence="4 6" key="1">
    <citation type="submission" date="2018-02" db="EMBL/GenBank/DDBJ databases">
        <title>Reclassifiation of [Polyangium] brachysporum DSM 7029 as Guopingzhaonella breviflexa gen. nov., sp. nov., a member of the family Comamonadaceae.</title>
        <authorList>
            <person name="Tang B."/>
        </authorList>
    </citation>
    <scope>NUCLEOTIDE SEQUENCE [LARGE SCALE GENOMIC DNA]</scope>
    <source>
        <strain evidence="4 6">DSM 15344</strain>
    </source>
</reference>
<dbReference type="EMBL" id="SLXF01000004">
    <property type="protein sequence ID" value="TCP07752.1"/>
    <property type="molecule type" value="Genomic_DNA"/>
</dbReference>
<feature type="domain" description="Cupin type-2" evidence="3">
    <location>
        <begin position="88"/>
        <end position="156"/>
    </location>
</feature>
<evidence type="ECO:0000256" key="2">
    <source>
        <dbReference type="ARBA" id="ARBA00023002"/>
    </source>
</evidence>
<dbReference type="InterPro" id="IPR013096">
    <property type="entry name" value="Cupin_2"/>
</dbReference>
<organism evidence="4 6">
    <name type="scientific">Caldimonas thermodepolymerans</name>
    <dbReference type="NCBI Taxonomy" id="215580"/>
    <lineage>
        <taxon>Bacteria</taxon>
        <taxon>Pseudomonadati</taxon>
        <taxon>Pseudomonadota</taxon>
        <taxon>Betaproteobacteria</taxon>
        <taxon>Burkholderiales</taxon>
        <taxon>Sphaerotilaceae</taxon>
        <taxon>Caldimonas</taxon>
    </lineage>
</organism>
<accession>A0A2S5T0G3</accession>
<evidence type="ECO:0000259" key="3">
    <source>
        <dbReference type="Pfam" id="PF07883"/>
    </source>
</evidence>
<gene>
    <name evidence="4" type="ORF">C1702_16855</name>
    <name evidence="5" type="ORF">EV676_104308</name>
</gene>
<dbReference type="CDD" id="cd02216">
    <property type="entry name" value="cupin_GDO-like_N"/>
    <property type="match status" value="1"/>
</dbReference>
<evidence type="ECO:0000256" key="1">
    <source>
        <dbReference type="ARBA" id="ARBA00022964"/>
    </source>
</evidence>
<dbReference type="CDD" id="cd06992">
    <property type="entry name" value="cupin_GDO-like_C"/>
    <property type="match status" value="1"/>
</dbReference>
<keyword evidence="2" id="KW-0560">Oxidoreductase</keyword>
<evidence type="ECO:0000313" key="6">
    <source>
        <dbReference type="Proteomes" id="UP000239406"/>
    </source>
</evidence>
<dbReference type="RefSeq" id="WP_104358876.1">
    <property type="nucleotide sequence ID" value="NZ_CALFFA010000004.1"/>
</dbReference>
<dbReference type="InterPro" id="IPR011051">
    <property type="entry name" value="RmlC_Cupin_sf"/>
</dbReference>
<name>A0A2S5T0G3_9BURK</name>
<dbReference type="EMBL" id="PSNY01000025">
    <property type="protein sequence ID" value="PPE68525.1"/>
    <property type="molecule type" value="Genomic_DNA"/>
</dbReference>
<protein>
    <submittedName>
        <fullName evidence="4">Cupin</fullName>
    </submittedName>
    <submittedName>
        <fullName evidence="5">Gentisate 1,2-dioxygenase</fullName>
    </submittedName>
</protein>
<dbReference type="InterPro" id="IPR014710">
    <property type="entry name" value="RmlC-like_jellyroll"/>
</dbReference>
<reference evidence="5 7" key="2">
    <citation type="submission" date="2019-03" db="EMBL/GenBank/DDBJ databases">
        <title>Genomic Encyclopedia of Type Strains, Phase IV (KMG-IV): sequencing the most valuable type-strain genomes for metagenomic binning, comparative biology and taxonomic classification.</title>
        <authorList>
            <person name="Goeker M."/>
        </authorList>
    </citation>
    <scope>NUCLEOTIDE SEQUENCE [LARGE SCALE GENOMIC DNA]</scope>
    <source>
        <strain evidence="5 7">DSM 15264</strain>
    </source>
</reference>
<dbReference type="Proteomes" id="UP000239406">
    <property type="component" value="Unassembled WGS sequence"/>
</dbReference>
<dbReference type="OrthoDB" id="285029at2"/>
<evidence type="ECO:0000313" key="4">
    <source>
        <dbReference type="EMBL" id="PPE68525.1"/>
    </source>
</evidence>
<keyword evidence="6" id="KW-1185">Reference proteome</keyword>
<dbReference type="PANTHER" id="PTHR41517:SF1">
    <property type="entry name" value="CUPIN"/>
    <property type="match status" value="1"/>
</dbReference>
<dbReference type="GO" id="GO:0051213">
    <property type="term" value="F:dioxygenase activity"/>
    <property type="evidence" value="ECO:0007669"/>
    <property type="project" value="UniProtKB-KW"/>
</dbReference>
<dbReference type="SUPFAM" id="SSF51182">
    <property type="entry name" value="RmlC-like cupins"/>
    <property type="match status" value="1"/>
</dbReference>
<dbReference type="Pfam" id="PF07883">
    <property type="entry name" value="Cupin_2"/>
    <property type="match status" value="1"/>
</dbReference>
<comment type="caution">
    <text evidence="4">The sequence shown here is derived from an EMBL/GenBank/DDBJ whole genome shotgun (WGS) entry which is preliminary data.</text>
</comment>
<evidence type="ECO:0000313" key="5">
    <source>
        <dbReference type="EMBL" id="TCP07752.1"/>
    </source>
</evidence>
<keyword evidence="1" id="KW-0223">Dioxygenase</keyword>
<dbReference type="InterPro" id="IPR047183">
    <property type="entry name" value="GDO-like"/>
</dbReference>
<proteinExistence type="predicted"/>
<dbReference type="Gene3D" id="2.60.120.10">
    <property type="entry name" value="Jelly Rolls"/>
    <property type="match status" value="1"/>
</dbReference>